<keyword evidence="1" id="KW-0472">Membrane</keyword>
<feature type="transmembrane region" description="Helical" evidence="1">
    <location>
        <begin position="194"/>
        <end position="212"/>
    </location>
</feature>
<feature type="transmembrane region" description="Helical" evidence="1">
    <location>
        <begin position="168"/>
        <end position="188"/>
    </location>
</feature>
<keyword evidence="1" id="KW-0812">Transmembrane</keyword>
<gene>
    <name evidence="2" type="ORF">VSH64_07890</name>
</gene>
<evidence type="ECO:0000256" key="1">
    <source>
        <dbReference type="SAM" id="Phobius"/>
    </source>
</evidence>
<evidence type="ECO:0008006" key="4">
    <source>
        <dbReference type="Google" id="ProtNLM"/>
    </source>
</evidence>
<dbReference type="RefSeq" id="WP_326834837.1">
    <property type="nucleotide sequence ID" value="NZ_CP142149.1"/>
</dbReference>
<feature type="transmembrane region" description="Helical" evidence="1">
    <location>
        <begin position="42"/>
        <end position="61"/>
    </location>
</feature>
<accession>A0ABZ1IEQ9</accession>
<dbReference type="EMBL" id="CP142149">
    <property type="protein sequence ID" value="WSE32029.1"/>
    <property type="molecule type" value="Genomic_DNA"/>
</dbReference>
<dbReference type="Proteomes" id="UP001330812">
    <property type="component" value="Chromosome"/>
</dbReference>
<proteinExistence type="predicted"/>
<name>A0ABZ1IEQ9_9PSEU</name>
<feature type="transmembrane region" description="Helical" evidence="1">
    <location>
        <begin position="393"/>
        <end position="415"/>
    </location>
</feature>
<dbReference type="SUPFAM" id="SSF52540">
    <property type="entry name" value="P-loop containing nucleoside triphosphate hydrolases"/>
    <property type="match status" value="1"/>
</dbReference>
<protein>
    <recommendedName>
        <fullName evidence="4">KAP NTPase domain-containing protein</fullName>
    </recommendedName>
</protein>
<keyword evidence="1" id="KW-1133">Transmembrane helix</keyword>
<keyword evidence="3" id="KW-1185">Reference proteome</keyword>
<feature type="transmembrane region" description="Helical" evidence="1">
    <location>
        <begin position="453"/>
        <end position="478"/>
    </location>
</feature>
<evidence type="ECO:0000313" key="3">
    <source>
        <dbReference type="Proteomes" id="UP001330812"/>
    </source>
</evidence>
<organism evidence="2 3">
    <name type="scientific">Amycolatopsis rhabdoformis</name>
    <dbReference type="NCBI Taxonomy" id="1448059"/>
    <lineage>
        <taxon>Bacteria</taxon>
        <taxon>Bacillati</taxon>
        <taxon>Actinomycetota</taxon>
        <taxon>Actinomycetes</taxon>
        <taxon>Pseudonocardiales</taxon>
        <taxon>Pseudonocardiaceae</taxon>
        <taxon>Amycolatopsis</taxon>
    </lineage>
</organism>
<feature type="transmembrane region" description="Helical" evidence="1">
    <location>
        <begin position="12"/>
        <end position="30"/>
    </location>
</feature>
<dbReference type="InterPro" id="IPR027417">
    <property type="entry name" value="P-loop_NTPase"/>
</dbReference>
<evidence type="ECO:0000313" key="2">
    <source>
        <dbReference type="EMBL" id="WSE32029.1"/>
    </source>
</evidence>
<sequence>MPQLEQPPVQSFTLGAFTACGVSLLLFVTLQDTLEFDSVLALALGLLCFLAAVLLTTTVRLRLVEQAREGRATDAVMEQLRDADFDDFDAWSARLVLQVLVDEAGTYREVTRALSEERVRLQDAEAHVLADESVVARIRIERDRLGRIGGYGASAVTSTLTSLRPGQYFRLAATAVGGVTYLSLMRAAWPRMPVPAHVLVILGFCAVAALSVSGLTRPGRDGTGVLNLVPRTEPHPDLLDIGDRREYLLTEVVVPAFLDYIRVHRSRRDGTTLVYGDVSGLDEGGGGETVMTAGAERLRRIIERTESGAVALAGSRGVGKTTAIEALRYGRLTTGGRQPLVVLASAPANYEARDFVLHLHALLCRTVIDRTGDVLRPVLRLDKKNRRAVLRQAAVSLAKYLVFTVVMLGAALLLWGVPLLDFLREIATLTTKAVADLPVSAGVLWRAQPVTHVIALVLIALVVLQLVRMVVLAPFTLLSRAAWRRRHHDLVELHRAATRQLAQTRFLQTHTTGWSGKLSLPLKGEAGRTWSTQQAEQQLTHPEVVEKLRALAGQTSATLREAGLIDRMVIAIDELDKIGEPEKAHQFINDIKGVFGVRGCMFFVSVSDDAVLNFEQRGLGIRDAFDSAFSEMVRLDHFTLEESRRWVASRVVGVTEQFCYLCHCLSGGLPRDLQRYAVEMVDVSTTIHEPSLATVTSVLVRKELSAKIHALTGLTAVLSTTAEHVALTARLFTISEVENPLELSRMAQDLVAEAAEDSLTETDVLRWNAGCLTLFCATLLEAFTDDLGHTELAAADFHQLAVARRWMAAHPRLAWQRIVDFRKARDLDADPPVHA</sequence>
<reference evidence="2 3" key="1">
    <citation type="journal article" date="2015" name="Int. J. Syst. Evol. Microbiol.">
        <title>Amycolatopsis rhabdoformis sp. nov., an actinomycete isolated from a tropical forest soil.</title>
        <authorList>
            <person name="Souza W.R."/>
            <person name="Silva R.E."/>
            <person name="Goodfellow M."/>
            <person name="Busarakam K."/>
            <person name="Figueiro F.S."/>
            <person name="Ferreira D."/>
            <person name="Rodrigues-Filho E."/>
            <person name="Moraes L.A.B."/>
            <person name="Zucchi T.D."/>
        </authorList>
    </citation>
    <scope>NUCLEOTIDE SEQUENCE [LARGE SCALE GENOMIC DNA]</scope>
    <source>
        <strain evidence="2 3">NCIMB 14900</strain>
    </source>
</reference>